<dbReference type="Gene3D" id="1.10.630.10">
    <property type="entry name" value="Cytochrome P450"/>
    <property type="match status" value="1"/>
</dbReference>
<reference evidence="8" key="2">
    <citation type="journal article" date="2020" name="Nat. Commun.">
        <title>Large-scale genome sequencing of mycorrhizal fungi provides insights into the early evolution of symbiotic traits.</title>
        <authorList>
            <person name="Miyauchi S."/>
            <person name="Kiss E."/>
            <person name="Kuo A."/>
            <person name="Drula E."/>
            <person name="Kohler A."/>
            <person name="Sanchez-Garcia M."/>
            <person name="Morin E."/>
            <person name="Andreopoulos B."/>
            <person name="Barry K.W."/>
            <person name="Bonito G."/>
            <person name="Buee M."/>
            <person name="Carver A."/>
            <person name="Chen C."/>
            <person name="Cichocki N."/>
            <person name="Clum A."/>
            <person name="Culley D."/>
            <person name="Crous P.W."/>
            <person name="Fauchery L."/>
            <person name="Girlanda M."/>
            <person name="Hayes R.D."/>
            <person name="Keri Z."/>
            <person name="LaButti K."/>
            <person name="Lipzen A."/>
            <person name="Lombard V."/>
            <person name="Magnuson J."/>
            <person name="Maillard F."/>
            <person name="Murat C."/>
            <person name="Nolan M."/>
            <person name="Ohm R.A."/>
            <person name="Pangilinan J."/>
            <person name="Pereira M.F."/>
            <person name="Perotto S."/>
            <person name="Peter M."/>
            <person name="Pfister S."/>
            <person name="Riley R."/>
            <person name="Sitrit Y."/>
            <person name="Stielow J.B."/>
            <person name="Szollosi G."/>
            <person name="Zifcakova L."/>
            <person name="Stursova M."/>
            <person name="Spatafora J.W."/>
            <person name="Tedersoo L."/>
            <person name="Vaario L.M."/>
            <person name="Yamada A."/>
            <person name="Yan M."/>
            <person name="Wang P."/>
            <person name="Xu J."/>
            <person name="Bruns T."/>
            <person name="Baldrian P."/>
            <person name="Vilgalys R."/>
            <person name="Dunand C."/>
            <person name="Henrissat B."/>
            <person name="Grigoriev I.V."/>
            <person name="Hibbett D."/>
            <person name="Nagy L.G."/>
            <person name="Martin F.M."/>
        </authorList>
    </citation>
    <scope>NUCLEOTIDE SEQUENCE</scope>
    <source>
        <strain evidence="8">Prilba</strain>
    </source>
</reference>
<dbReference type="SUPFAM" id="SSF48264">
    <property type="entry name" value="Cytochrome P450"/>
    <property type="match status" value="1"/>
</dbReference>
<keyword evidence="7" id="KW-0503">Monooxygenase</keyword>
<dbReference type="EMBL" id="WHVB01000078">
    <property type="protein sequence ID" value="KAF8463172.1"/>
    <property type="molecule type" value="Genomic_DNA"/>
</dbReference>
<dbReference type="InterPro" id="IPR036396">
    <property type="entry name" value="Cyt_P450_sf"/>
</dbReference>
<evidence type="ECO:0000256" key="2">
    <source>
        <dbReference type="ARBA" id="ARBA00010617"/>
    </source>
</evidence>
<dbReference type="GO" id="GO:0016705">
    <property type="term" value="F:oxidoreductase activity, acting on paired donors, with incorporation or reduction of molecular oxygen"/>
    <property type="evidence" value="ECO:0007669"/>
    <property type="project" value="InterPro"/>
</dbReference>
<reference evidence="8" key="1">
    <citation type="submission" date="2019-10" db="EMBL/GenBank/DDBJ databases">
        <authorList>
            <consortium name="DOE Joint Genome Institute"/>
            <person name="Kuo A."/>
            <person name="Miyauchi S."/>
            <person name="Kiss E."/>
            <person name="Drula E."/>
            <person name="Kohler A."/>
            <person name="Sanchez-Garcia M."/>
            <person name="Andreopoulos B."/>
            <person name="Barry K.W."/>
            <person name="Bonito G."/>
            <person name="Buee M."/>
            <person name="Carver A."/>
            <person name="Chen C."/>
            <person name="Cichocki N."/>
            <person name="Clum A."/>
            <person name="Culley D."/>
            <person name="Crous P.W."/>
            <person name="Fauchery L."/>
            <person name="Girlanda M."/>
            <person name="Hayes R."/>
            <person name="Keri Z."/>
            <person name="LaButti K."/>
            <person name="Lipzen A."/>
            <person name="Lombard V."/>
            <person name="Magnuson J."/>
            <person name="Maillard F."/>
            <person name="Morin E."/>
            <person name="Murat C."/>
            <person name="Nolan M."/>
            <person name="Ohm R."/>
            <person name="Pangilinan J."/>
            <person name="Pereira M."/>
            <person name="Perotto S."/>
            <person name="Peter M."/>
            <person name="Riley R."/>
            <person name="Sitrit Y."/>
            <person name="Stielow B."/>
            <person name="Szollosi G."/>
            <person name="Zifcakova L."/>
            <person name="Stursova M."/>
            <person name="Spatafora J.W."/>
            <person name="Tedersoo L."/>
            <person name="Vaario L.-M."/>
            <person name="Yamada A."/>
            <person name="Yan M."/>
            <person name="Wang P."/>
            <person name="Xu J."/>
            <person name="Bruns T."/>
            <person name="Baldrian P."/>
            <person name="Vilgalys R."/>
            <person name="Henrissat B."/>
            <person name="Grigoriev I.V."/>
            <person name="Hibbett D."/>
            <person name="Nagy L.G."/>
            <person name="Martin F.M."/>
        </authorList>
    </citation>
    <scope>NUCLEOTIDE SEQUENCE</scope>
    <source>
        <strain evidence="8">Prilba</strain>
    </source>
</reference>
<evidence type="ECO:0000313" key="8">
    <source>
        <dbReference type="EMBL" id="KAF8463172.1"/>
    </source>
</evidence>
<accession>A0A9P5JUG4</accession>
<evidence type="ECO:0000256" key="4">
    <source>
        <dbReference type="ARBA" id="ARBA00023002"/>
    </source>
</evidence>
<gene>
    <name evidence="8" type="ORF">DFH94DRAFT_677340</name>
</gene>
<comment type="similarity">
    <text evidence="2 7">Belongs to the cytochrome P450 family.</text>
</comment>
<dbReference type="Proteomes" id="UP000759537">
    <property type="component" value="Unassembled WGS sequence"/>
</dbReference>
<evidence type="ECO:0000256" key="5">
    <source>
        <dbReference type="ARBA" id="ARBA00023004"/>
    </source>
</evidence>
<evidence type="ECO:0000256" key="1">
    <source>
        <dbReference type="ARBA" id="ARBA00001971"/>
    </source>
</evidence>
<dbReference type="InterPro" id="IPR017972">
    <property type="entry name" value="Cyt_P450_CS"/>
</dbReference>
<dbReference type="AlphaFoldDB" id="A0A9P5JUG4"/>
<protein>
    <submittedName>
        <fullName evidence="8">Cytochrome P450</fullName>
    </submittedName>
</protein>
<dbReference type="OrthoDB" id="1844152at2759"/>
<dbReference type="GO" id="GO:0005506">
    <property type="term" value="F:iron ion binding"/>
    <property type="evidence" value="ECO:0007669"/>
    <property type="project" value="InterPro"/>
</dbReference>
<dbReference type="GO" id="GO:0004497">
    <property type="term" value="F:monooxygenase activity"/>
    <property type="evidence" value="ECO:0007669"/>
    <property type="project" value="UniProtKB-KW"/>
</dbReference>
<organism evidence="8 9">
    <name type="scientific">Russula ochroleuca</name>
    <dbReference type="NCBI Taxonomy" id="152965"/>
    <lineage>
        <taxon>Eukaryota</taxon>
        <taxon>Fungi</taxon>
        <taxon>Dikarya</taxon>
        <taxon>Basidiomycota</taxon>
        <taxon>Agaricomycotina</taxon>
        <taxon>Agaricomycetes</taxon>
        <taxon>Russulales</taxon>
        <taxon>Russulaceae</taxon>
        <taxon>Russula</taxon>
    </lineage>
</organism>
<name>A0A9P5JUG4_9AGAM</name>
<comment type="caution">
    <text evidence="8">The sequence shown here is derived from an EMBL/GenBank/DDBJ whole genome shotgun (WGS) entry which is preliminary data.</text>
</comment>
<keyword evidence="6 7" id="KW-0349">Heme</keyword>
<evidence type="ECO:0000256" key="7">
    <source>
        <dbReference type="RuleBase" id="RU000461"/>
    </source>
</evidence>
<dbReference type="InterPro" id="IPR002403">
    <property type="entry name" value="Cyt_P450_E_grp-IV"/>
</dbReference>
<dbReference type="PANTHER" id="PTHR46206">
    <property type="entry name" value="CYTOCHROME P450"/>
    <property type="match status" value="1"/>
</dbReference>
<keyword evidence="5 6" id="KW-0408">Iron</keyword>
<keyword evidence="9" id="KW-1185">Reference proteome</keyword>
<sequence>MPASAAHTDERIYPNANEFDGFRFSKLRETESGSMTSKHQAVSTSSEHMFFGFGQHACPGRFFAVNELKTLFAHIVATYDVKFEEGKGVPREVCFGRLRLPGKANVMFRTRQK</sequence>
<proteinExistence type="inferred from homology"/>
<dbReference type="PROSITE" id="PS00086">
    <property type="entry name" value="CYTOCHROME_P450"/>
    <property type="match status" value="1"/>
</dbReference>
<feature type="binding site" description="axial binding residue" evidence="6">
    <location>
        <position position="58"/>
    </location>
    <ligand>
        <name>heme</name>
        <dbReference type="ChEBI" id="CHEBI:30413"/>
    </ligand>
    <ligandPart>
        <name>Fe</name>
        <dbReference type="ChEBI" id="CHEBI:18248"/>
    </ligandPart>
</feature>
<evidence type="ECO:0000256" key="3">
    <source>
        <dbReference type="ARBA" id="ARBA00022723"/>
    </source>
</evidence>
<comment type="cofactor">
    <cofactor evidence="1 6">
        <name>heme</name>
        <dbReference type="ChEBI" id="CHEBI:30413"/>
    </cofactor>
</comment>
<keyword evidence="3 6" id="KW-0479">Metal-binding</keyword>
<evidence type="ECO:0000313" key="9">
    <source>
        <dbReference type="Proteomes" id="UP000759537"/>
    </source>
</evidence>
<evidence type="ECO:0000256" key="6">
    <source>
        <dbReference type="PIRSR" id="PIRSR602403-1"/>
    </source>
</evidence>
<dbReference type="InterPro" id="IPR001128">
    <property type="entry name" value="Cyt_P450"/>
</dbReference>
<dbReference type="PRINTS" id="PR00465">
    <property type="entry name" value="EP450IV"/>
</dbReference>
<dbReference type="Pfam" id="PF00067">
    <property type="entry name" value="p450"/>
    <property type="match status" value="1"/>
</dbReference>
<keyword evidence="4 7" id="KW-0560">Oxidoreductase</keyword>
<dbReference type="GO" id="GO:0020037">
    <property type="term" value="F:heme binding"/>
    <property type="evidence" value="ECO:0007669"/>
    <property type="project" value="InterPro"/>
</dbReference>